<feature type="domain" description="UmuC" evidence="6">
    <location>
        <begin position="2"/>
        <end position="179"/>
    </location>
</feature>
<dbReference type="GO" id="GO:0003887">
    <property type="term" value="F:DNA-directed DNA polymerase activity"/>
    <property type="evidence" value="ECO:0007669"/>
    <property type="project" value="UniProtKB-EC"/>
</dbReference>
<dbReference type="SUPFAM" id="SSF56672">
    <property type="entry name" value="DNA/RNA polymerases"/>
    <property type="match status" value="1"/>
</dbReference>
<evidence type="ECO:0000259" key="6">
    <source>
        <dbReference type="PROSITE" id="PS50173"/>
    </source>
</evidence>
<evidence type="ECO:0000256" key="2">
    <source>
        <dbReference type="ARBA" id="ARBA00022763"/>
    </source>
</evidence>
<dbReference type="CDD" id="cd01700">
    <property type="entry name" value="PolY_Pol_V_umuC"/>
    <property type="match status" value="1"/>
</dbReference>
<evidence type="ECO:0000256" key="5">
    <source>
        <dbReference type="ARBA" id="ARBA00023236"/>
    </source>
</evidence>
<accession>F8L8Q2</accession>
<evidence type="ECO:0000256" key="3">
    <source>
        <dbReference type="ARBA" id="ARBA00023199"/>
    </source>
</evidence>
<keyword evidence="4" id="KW-0234">DNA repair</keyword>
<reference evidence="7 8" key="2">
    <citation type="journal article" date="2011" name="Mol. Biol. Evol.">
        <title>Unity in variety--the pan-genome of the Chlamydiae.</title>
        <authorList>
            <person name="Collingro A."/>
            <person name="Tischler P."/>
            <person name="Weinmaier T."/>
            <person name="Penz T."/>
            <person name="Heinz E."/>
            <person name="Brunham R.C."/>
            <person name="Read T.D."/>
            <person name="Bavoil P.M."/>
            <person name="Sachse K."/>
            <person name="Kahane S."/>
            <person name="Friedman M.G."/>
            <person name="Rattei T."/>
            <person name="Myers G.S."/>
            <person name="Horn M."/>
        </authorList>
    </citation>
    <scope>NUCLEOTIDE SEQUENCE [LARGE SCALE GENOMIC DNA]</scope>
    <source>
        <strain evidence="8">ATCC VR-1471 / Z</strain>
    </source>
</reference>
<dbReference type="EC" id="2.7.7.7" evidence="7"/>
<dbReference type="SUPFAM" id="SSF100879">
    <property type="entry name" value="Lesion bypass DNA polymerase (Y-family), little finger domain"/>
    <property type="match status" value="1"/>
</dbReference>
<dbReference type="Gene3D" id="3.30.1490.100">
    <property type="entry name" value="DNA polymerase, Y-family, little finger domain"/>
    <property type="match status" value="1"/>
</dbReference>
<keyword evidence="7" id="KW-0808">Transferase</keyword>
<dbReference type="RefSeq" id="WP_013943662.1">
    <property type="nucleotide sequence ID" value="NC_015713.1"/>
</dbReference>
<dbReference type="InterPro" id="IPR043128">
    <property type="entry name" value="Rev_trsase/Diguanyl_cyclase"/>
</dbReference>
<sequence length="404" mass="45268">MYALIDCNNFFASCEQLFNPKLQGKPLVILSNNDGCVIARSPEAKKLGIPMGAPAFEYRSLFLEYSVSILSSNFAFYGDMSKRVMDTLKTFEFPVEIYSIDEAFLFLPEADPKLGHLIRDKVMQWTGIPISIGIAPTKTLAKVANKLAKNGPGVVSFPSAKAADSLLRTFSVEDIWGIGRHHKKRLYSYGVRTAADLKKRSDAWVKRYMSVTGLRTVWELQGIPCLSCQEMQTERKSIVSSRSFGRKITDHALLKEALSTFLAHATRKLRRSQLKAQFLVVFITSDTTTSAAKHLPLSTAYTPDLSAHAHALLDEIFMQGKEYKRAGVMLGELVDENATQFDLFAVDPKSDRKQAVMTALDTVNRRFETPMLSFASEGIVKKWQGMQAHRSPLYTTSWDEIPKC</sequence>
<evidence type="ECO:0000313" key="8">
    <source>
        <dbReference type="Proteomes" id="UP000000496"/>
    </source>
</evidence>
<name>F8L8Q2_SIMNZ</name>
<dbReference type="GO" id="GO:0006281">
    <property type="term" value="P:DNA repair"/>
    <property type="evidence" value="ECO:0007669"/>
    <property type="project" value="UniProtKB-KW"/>
</dbReference>
<reference key="1">
    <citation type="journal article" date="2011" name="Mol. Biol. Evol.">
        <title>Unity in variety -- the pan-genome of the Chlamydiae.</title>
        <authorList>
            <person name="Collingro A."/>
            <person name="Tischler P."/>
            <person name="Weinmaier T."/>
            <person name="Penz T."/>
            <person name="Heinz E."/>
            <person name="Brunham R.C."/>
            <person name="Read T.D."/>
            <person name="Bavoil P.M."/>
            <person name="Sachse K."/>
            <person name="Kahane S."/>
            <person name="Friedman M.G."/>
            <person name="Rattei T."/>
            <person name="Myers G.S.A."/>
            <person name="Horn M."/>
        </authorList>
    </citation>
    <scope>NUCLEOTIDE SEQUENCE</scope>
    <source>
        <strain>Z</strain>
    </source>
</reference>
<dbReference type="HOGENOM" id="CLU_012348_3_0_0"/>
<dbReference type="KEGG" id="sng:SNE_A13180"/>
<keyword evidence="8" id="KW-1185">Reference proteome</keyword>
<keyword evidence="2" id="KW-0227">DNA damage</keyword>
<keyword evidence="7" id="KW-0548">Nucleotidyltransferase</keyword>
<dbReference type="Pfam" id="PF11799">
    <property type="entry name" value="IMS_C"/>
    <property type="match status" value="1"/>
</dbReference>
<dbReference type="GO" id="GO:0005829">
    <property type="term" value="C:cytosol"/>
    <property type="evidence" value="ECO:0007669"/>
    <property type="project" value="TreeGrafter"/>
</dbReference>
<dbReference type="Pfam" id="PF13438">
    <property type="entry name" value="DUF4113"/>
    <property type="match status" value="1"/>
</dbReference>
<dbReference type="InterPro" id="IPR050116">
    <property type="entry name" value="DNA_polymerase-Y"/>
</dbReference>
<keyword evidence="3" id="KW-0741">SOS mutagenesis</keyword>
<organism evidence="7 8">
    <name type="scientific">Simkania negevensis (strain ATCC VR-1471 / DSM 27360 / Z)</name>
    <dbReference type="NCBI Taxonomy" id="331113"/>
    <lineage>
        <taxon>Bacteria</taxon>
        <taxon>Pseudomonadati</taxon>
        <taxon>Chlamydiota</taxon>
        <taxon>Chlamydiia</taxon>
        <taxon>Parachlamydiales</taxon>
        <taxon>Simkaniaceae</taxon>
        <taxon>Simkania</taxon>
    </lineage>
</organism>
<dbReference type="InterPro" id="IPR025188">
    <property type="entry name" value="DUF4113"/>
</dbReference>
<dbReference type="InterPro" id="IPR017961">
    <property type="entry name" value="DNA_pol_Y-fam_little_finger"/>
</dbReference>
<keyword evidence="5" id="KW-0742">SOS response</keyword>
<dbReference type="GO" id="GO:0009432">
    <property type="term" value="P:SOS response"/>
    <property type="evidence" value="ECO:0007669"/>
    <property type="project" value="UniProtKB-KW"/>
</dbReference>
<protein>
    <submittedName>
        <fullName evidence="7">Protein umuC</fullName>
        <ecNumber evidence="7">2.7.7.7</ecNumber>
    </submittedName>
</protein>
<dbReference type="InterPro" id="IPR043502">
    <property type="entry name" value="DNA/RNA_pol_sf"/>
</dbReference>
<dbReference type="Proteomes" id="UP000000496">
    <property type="component" value="Chromosome gsn.131"/>
</dbReference>
<evidence type="ECO:0000256" key="1">
    <source>
        <dbReference type="ARBA" id="ARBA00010945"/>
    </source>
</evidence>
<dbReference type="PROSITE" id="PS50173">
    <property type="entry name" value="UMUC"/>
    <property type="match status" value="1"/>
</dbReference>
<comment type="similarity">
    <text evidence="1">Belongs to the DNA polymerase type-Y family.</text>
</comment>
<dbReference type="Gene3D" id="3.30.70.270">
    <property type="match status" value="1"/>
</dbReference>
<evidence type="ECO:0000256" key="4">
    <source>
        <dbReference type="ARBA" id="ARBA00023204"/>
    </source>
</evidence>
<dbReference type="Pfam" id="PF00817">
    <property type="entry name" value="IMS"/>
    <property type="match status" value="1"/>
</dbReference>
<dbReference type="eggNOG" id="COG0389">
    <property type="taxonomic scope" value="Bacteria"/>
</dbReference>
<dbReference type="GO" id="GO:0003684">
    <property type="term" value="F:damaged DNA binding"/>
    <property type="evidence" value="ECO:0007669"/>
    <property type="project" value="InterPro"/>
</dbReference>
<evidence type="ECO:0000313" key="7">
    <source>
        <dbReference type="EMBL" id="CCB89195.1"/>
    </source>
</evidence>
<dbReference type="PANTHER" id="PTHR11076:SF34">
    <property type="entry name" value="PROTEIN UMUC"/>
    <property type="match status" value="1"/>
</dbReference>
<dbReference type="Gene3D" id="3.40.1170.60">
    <property type="match status" value="1"/>
</dbReference>
<dbReference type="AlphaFoldDB" id="F8L8Q2"/>
<dbReference type="OrthoDB" id="9808813at2"/>
<dbReference type="PANTHER" id="PTHR11076">
    <property type="entry name" value="DNA REPAIR POLYMERASE UMUC / TRANSFERASE FAMILY MEMBER"/>
    <property type="match status" value="1"/>
</dbReference>
<dbReference type="Gene3D" id="1.10.150.20">
    <property type="entry name" value="5' to 3' exonuclease, C-terminal subdomain"/>
    <property type="match status" value="1"/>
</dbReference>
<proteinExistence type="inferred from homology"/>
<dbReference type="EMBL" id="FR872582">
    <property type="protein sequence ID" value="CCB89195.1"/>
    <property type="molecule type" value="Genomic_DNA"/>
</dbReference>
<gene>
    <name evidence="7" type="primary">umuC</name>
    <name evidence="7" type="ordered locus">SNE_A13180</name>
</gene>
<dbReference type="InterPro" id="IPR001126">
    <property type="entry name" value="UmuC"/>
</dbReference>
<dbReference type="InterPro" id="IPR036775">
    <property type="entry name" value="DNA_pol_Y-fam_lit_finger_sf"/>
</dbReference>
<dbReference type="GO" id="GO:0042276">
    <property type="term" value="P:error-prone translesion synthesis"/>
    <property type="evidence" value="ECO:0007669"/>
    <property type="project" value="TreeGrafter"/>
</dbReference>
<dbReference type="STRING" id="331113.SNE_A13180"/>